<reference evidence="4 5" key="1">
    <citation type="submission" date="2018-09" db="EMBL/GenBank/DDBJ databases">
        <title>Paenibacillus SK2017-BO5.</title>
        <authorList>
            <person name="Piskunova J.V."/>
            <person name="Dubiley S.A."/>
            <person name="Severinov K.V."/>
        </authorList>
    </citation>
    <scope>NUCLEOTIDE SEQUENCE [LARGE SCALE GENOMIC DNA]</scope>
    <source>
        <strain evidence="4 5">BO5</strain>
    </source>
</reference>
<dbReference type="EMBL" id="QYZD01000011">
    <property type="protein sequence ID" value="RJG23318.1"/>
    <property type="molecule type" value="Genomic_DNA"/>
</dbReference>
<evidence type="ECO:0000256" key="1">
    <source>
        <dbReference type="SAM" id="MobiDB-lite"/>
    </source>
</evidence>
<protein>
    <submittedName>
        <fullName evidence="4">Uncharacterized protein</fullName>
    </submittedName>
</protein>
<organism evidence="4 5">
    <name type="scientific">Paenibacillus thiaminolyticus</name>
    <name type="common">Bacillus thiaminolyticus</name>
    <dbReference type="NCBI Taxonomy" id="49283"/>
    <lineage>
        <taxon>Bacteria</taxon>
        <taxon>Bacillati</taxon>
        <taxon>Bacillota</taxon>
        <taxon>Bacilli</taxon>
        <taxon>Bacillales</taxon>
        <taxon>Paenibacillaceae</taxon>
        <taxon>Paenibacillus</taxon>
    </lineage>
</organism>
<feature type="compositionally biased region" description="Basic and acidic residues" evidence="1">
    <location>
        <begin position="464"/>
        <end position="475"/>
    </location>
</feature>
<dbReference type="RefSeq" id="WP_119794171.1">
    <property type="nucleotide sequence ID" value="NZ_QYZD01000011.1"/>
</dbReference>
<evidence type="ECO:0000313" key="4">
    <source>
        <dbReference type="EMBL" id="RJG23318.1"/>
    </source>
</evidence>
<dbReference type="AlphaFoldDB" id="A0A3A3GGH4"/>
<feature type="signal peptide" evidence="2">
    <location>
        <begin position="1"/>
        <end position="21"/>
    </location>
</feature>
<evidence type="ECO:0000313" key="5">
    <source>
        <dbReference type="Proteomes" id="UP000266177"/>
    </source>
</evidence>
<feature type="compositionally biased region" description="Basic and acidic residues" evidence="1">
    <location>
        <begin position="484"/>
        <end position="502"/>
    </location>
</feature>
<feature type="compositionally biased region" description="Low complexity" evidence="1">
    <location>
        <begin position="450"/>
        <end position="459"/>
    </location>
</feature>
<comment type="caution">
    <text evidence="4">The sequence shown here is derived from an EMBL/GenBank/DDBJ whole genome shotgun (WGS) entry which is preliminary data.</text>
</comment>
<feature type="compositionally biased region" description="Basic and acidic residues" evidence="1">
    <location>
        <begin position="526"/>
        <end position="538"/>
    </location>
</feature>
<feature type="compositionally biased region" description="Gly residues" evidence="1">
    <location>
        <begin position="144"/>
        <end position="161"/>
    </location>
</feature>
<evidence type="ECO:0000256" key="2">
    <source>
        <dbReference type="SAM" id="SignalP"/>
    </source>
</evidence>
<gene>
    <name evidence="3" type="ORF">DQX05_13715</name>
    <name evidence="4" type="ORF">DQX05_13805</name>
</gene>
<feature type="region of interest" description="Disordered" evidence="1">
    <location>
        <begin position="327"/>
        <end position="347"/>
    </location>
</feature>
<dbReference type="Proteomes" id="UP000266177">
    <property type="component" value="Unassembled WGS sequence"/>
</dbReference>
<dbReference type="EMBL" id="QYZD01000011">
    <property type="protein sequence ID" value="RJG23301.1"/>
    <property type="molecule type" value="Genomic_DNA"/>
</dbReference>
<name>A0A3A3GGH4_PANTH</name>
<feature type="region of interest" description="Disordered" evidence="1">
    <location>
        <begin position="134"/>
        <end position="164"/>
    </location>
</feature>
<dbReference type="OrthoDB" id="2620876at2"/>
<accession>A0A3A3GGH4</accession>
<evidence type="ECO:0000313" key="3">
    <source>
        <dbReference type="EMBL" id="RJG23301.1"/>
    </source>
</evidence>
<proteinExistence type="predicted"/>
<feature type="region of interest" description="Disordered" evidence="1">
    <location>
        <begin position="449"/>
        <end position="538"/>
    </location>
</feature>
<feature type="chain" id="PRO_5036335076" evidence="2">
    <location>
        <begin position="22"/>
        <end position="538"/>
    </location>
</feature>
<keyword evidence="2" id="KW-0732">Signal</keyword>
<sequence>MKRILILLPLLFFLPLTMAHAANDVYMDDYYYAHAPAGASGTFPFTTKSGATSITFPEATQGINAYKANNTTHYKVRCEVGGEWKNVTVATGHLKADPKQKSYRCELETDGEVEAYGAVRWAGDVLHMETRYYLEGTPTNPGDGSDGTTGPGSGPGPGTDPGGKPFDKFKYYYTDWRDQYRLDFWGLPTNAKQVRLHFTASSGAQYDREWPIDEVGGTLYLTCNGRYQLQFLDSSGSVISTVDDLSTGQIQSPTCESYPDPYPRDDLGAEVTMPACTDPSPGSGLPKVTWTGVPGAESYDIYKDGQKIGSTTDTEYDLPGDGSYTIIGRDRDGNPVGESDVNTPWLGTGGDSVADAICKCIEDLKPVLEEIRDNTQPIHDDLQLIHGDLLVTNDQLQQANGSLREIIRQLTPTREYQLPKPIVKPDLYDPGDVMDRPYQNQQTYFRDAGDAATPDAMPAAPEPKNWEHDGVRLHQDSPITPDPVMKRDEDMKKEPDMRREPDMQLDEVLTPDPEMVQDNPLQMQDEEYKLRWKSSEYP</sequence>